<gene>
    <name evidence="6" type="ORF">VW35_08515</name>
</gene>
<protein>
    <submittedName>
        <fullName evidence="6">Transcriptional regulator</fullName>
    </submittedName>
</protein>
<dbReference type="RefSeq" id="WP_046142642.1">
    <property type="nucleotide sequence ID" value="NZ_LAJG01000015.1"/>
</dbReference>
<dbReference type="Gene3D" id="1.10.260.40">
    <property type="entry name" value="lambda repressor-like DNA-binding domains"/>
    <property type="match status" value="1"/>
</dbReference>
<dbReference type="InterPro" id="IPR000843">
    <property type="entry name" value="HTH_LacI"/>
</dbReference>
<dbReference type="GO" id="GO:0000976">
    <property type="term" value="F:transcription cis-regulatory region binding"/>
    <property type="evidence" value="ECO:0007669"/>
    <property type="project" value="TreeGrafter"/>
</dbReference>
<dbReference type="PROSITE" id="PS50932">
    <property type="entry name" value="HTH_LACI_2"/>
    <property type="match status" value="1"/>
</dbReference>
<dbReference type="PANTHER" id="PTHR30146:SF148">
    <property type="entry name" value="HTH-TYPE TRANSCRIPTIONAL REPRESSOR PURR-RELATED"/>
    <property type="match status" value="1"/>
</dbReference>
<dbReference type="OrthoDB" id="7946617at2"/>
<dbReference type="EMBL" id="LAJG01000015">
    <property type="protein sequence ID" value="KKB79235.1"/>
    <property type="molecule type" value="Genomic_DNA"/>
</dbReference>
<keyword evidence="3" id="KW-0238">DNA-binding</keyword>
<evidence type="ECO:0000256" key="3">
    <source>
        <dbReference type="ARBA" id="ARBA00023125"/>
    </source>
</evidence>
<dbReference type="InterPro" id="IPR010982">
    <property type="entry name" value="Lambda_DNA-bd_dom_sf"/>
</dbReference>
<keyword evidence="1" id="KW-0678">Repressor</keyword>
<dbReference type="GO" id="GO:0003700">
    <property type="term" value="F:DNA-binding transcription factor activity"/>
    <property type="evidence" value="ECO:0007669"/>
    <property type="project" value="TreeGrafter"/>
</dbReference>
<keyword evidence="2" id="KW-0805">Transcription regulation</keyword>
<dbReference type="SUPFAM" id="SSF53822">
    <property type="entry name" value="Periplasmic binding protein-like I"/>
    <property type="match status" value="1"/>
</dbReference>
<organism evidence="6 7">
    <name type="scientific">Devosia soli</name>
    <dbReference type="NCBI Taxonomy" id="361041"/>
    <lineage>
        <taxon>Bacteria</taxon>
        <taxon>Pseudomonadati</taxon>
        <taxon>Pseudomonadota</taxon>
        <taxon>Alphaproteobacteria</taxon>
        <taxon>Hyphomicrobiales</taxon>
        <taxon>Devosiaceae</taxon>
        <taxon>Devosia</taxon>
    </lineage>
</organism>
<sequence>MGKPTVRLKDIADKTGFSVNTVSLALRQSPRIPEETKILIREAADALNYLPNHVAKSLVSRETKTIGLVLTDITNPALTQVAQAVETVLSERGYSTLFATSNNDLEEEKRVIEMFRSRQVDGMLIYPRSHRELEHIRRLRQRGYPVVLLVADPDAGIDAVCIDERRGAYRAVRHLIDIGHSRIGIIDTSNPKGNLEKRDGYNQAHKEAGLDVDPELLADPQGNSVIRGFWAMDRLMSMPVRPTAIFASNDSLAIGALRWTQKNNLRVPKDVAIMGFDNIEFAEHAATPISSVKYEVEMVTELAVERLLQLIAAPDGLPEPRVTMIDPELIVRDSTAGRGD</sequence>
<dbReference type="PANTHER" id="PTHR30146">
    <property type="entry name" value="LACI-RELATED TRANSCRIPTIONAL REPRESSOR"/>
    <property type="match status" value="1"/>
</dbReference>
<dbReference type="Pfam" id="PF00356">
    <property type="entry name" value="LacI"/>
    <property type="match status" value="1"/>
</dbReference>
<proteinExistence type="predicted"/>
<comment type="caution">
    <text evidence="6">The sequence shown here is derived from an EMBL/GenBank/DDBJ whole genome shotgun (WGS) entry which is preliminary data.</text>
</comment>
<keyword evidence="4" id="KW-0804">Transcription</keyword>
<dbReference type="SMART" id="SM00354">
    <property type="entry name" value="HTH_LACI"/>
    <property type="match status" value="1"/>
</dbReference>
<evidence type="ECO:0000256" key="2">
    <source>
        <dbReference type="ARBA" id="ARBA00023015"/>
    </source>
</evidence>
<keyword evidence="7" id="KW-1185">Reference proteome</keyword>
<dbReference type="AlphaFoldDB" id="A0A0F5LAC5"/>
<evidence type="ECO:0000256" key="4">
    <source>
        <dbReference type="ARBA" id="ARBA00023163"/>
    </source>
</evidence>
<dbReference type="STRING" id="361041.VW35_08515"/>
<evidence type="ECO:0000259" key="5">
    <source>
        <dbReference type="PROSITE" id="PS50932"/>
    </source>
</evidence>
<dbReference type="InterPro" id="IPR028082">
    <property type="entry name" value="Peripla_BP_I"/>
</dbReference>
<evidence type="ECO:0000256" key="1">
    <source>
        <dbReference type="ARBA" id="ARBA00022491"/>
    </source>
</evidence>
<evidence type="ECO:0000313" key="7">
    <source>
        <dbReference type="Proteomes" id="UP000033514"/>
    </source>
</evidence>
<dbReference type="CDD" id="cd01392">
    <property type="entry name" value="HTH_LacI"/>
    <property type="match status" value="1"/>
</dbReference>
<dbReference type="Proteomes" id="UP000033514">
    <property type="component" value="Unassembled WGS sequence"/>
</dbReference>
<dbReference type="InterPro" id="IPR046335">
    <property type="entry name" value="LacI/GalR-like_sensor"/>
</dbReference>
<dbReference type="PATRIC" id="fig|361041.3.peg.1049"/>
<dbReference type="Gene3D" id="3.40.50.2300">
    <property type="match status" value="2"/>
</dbReference>
<name>A0A0F5LAC5_9HYPH</name>
<dbReference type="Pfam" id="PF13377">
    <property type="entry name" value="Peripla_BP_3"/>
    <property type="match status" value="1"/>
</dbReference>
<feature type="domain" description="HTH lacI-type" evidence="5">
    <location>
        <begin position="6"/>
        <end position="60"/>
    </location>
</feature>
<dbReference type="SUPFAM" id="SSF47413">
    <property type="entry name" value="lambda repressor-like DNA-binding domains"/>
    <property type="match status" value="1"/>
</dbReference>
<accession>A0A0F5LAC5</accession>
<reference evidence="6 7" key="1">
    <citation type="submission" date="2015-03" db="EMBL/GenBank/DDBJ databases">
        <authorList>
            <person name="Hassan Y.I."/>
            <person name="Lepp D."/>
            <person name="Zhou T."/>
        </authorList>
    </citation>
    <scope>NUCLEOTIDE SEQUENCE [LARGE SCALE GENOMIC DNA]</scope>
    <source>
        <strain evidence="6 7">GH2-10</strain>
    </source>
</reference>
<evidence type="ECO:0000313" key="6">
    <source>
        <dbReference type="EMBL" id="KKB79235.1"/>
    </source>
</evidence>
<dbReference type="CDD" id="cd06267">
    <property type="entry name" value="PBP1_LacI_sugar_binding-like"/>
    <property type="match status" value="1"/>
</dbReference>